<dbReference type="GO" id="GO:0016747">
    <property type="term" value="F:acyltransferase activity, transferring groups other than amino-acyl groups"/>
    <property type="evidence" value="ECO:0007669"/>
    <property type="project" value="InterPro"/>
</dbReference>
<dbReference type="InterPro" id="IPR050832">
    <property type="entry name" value="Bact_Acetyltransf"/>
</dbReference>
<dbReference type="AlphaFoldDB" id="A0A838BSM6"/>
<proteinExistence type="predicted"/>
<dbReference type="Gene3D" id="3.40.630.30">
    <property type="match status" value="1"/>
</dbReference>
<gene>
    <name evidence="4" type="ORF">H0S73_17420</name>
</gene>
<evidence type="ECO:0000313" key="5">
    <source>
        <dbReference type="Proteomes" id="UP000572984"/>
    </source>
</evidence>
<evidence type="ECO:0000259" key="3">
    <source>
        <dbReference type="PROSITE" id="PS51186"/>
    </source>
</evidence>
<dbReference type="Proteomes" id="UP000572984">
    <property type="component" value="Unassembled WGS sequence"/>
</dbReference>
<dbReference type="SUPFAM" id="SSF55729">
    <property type="entry name" value="Acyl-CoA N-acyltransferases (Nat)"/>
    <property type="match status" value="1"/>
</dbReference>
<dbReference type="InterPro" id="IPR000182">
    <property type="entry name" value="GNAT_dom"/>
</dbReference>
<keyword evidence="2" id="KW-0012">Acyltransferase</keyword>
<accession>A0A838BSM6</accession>
<dbReference type="InterPro" id="IPR016181">
    <property type="entry name" value="Acyl_CoA_acyltransferase"/>
</dbReference>
<reference evidence="4 5" key="1">
    <citation type="submission" date="2020-07" db="EMBL/GenBank/DDBJ databases">
        <title>Draft genome and description of Microvirga mediterraneensis Marseille-Q2068 sp. nov.</title>
        <authorList>
            <person name="Boxberger M."/>
        </authorList>
    </citation>
    <scope>NUCLEOTIDE SEQUENCE [LARGE SCALE GENOMIC DNA]</scope>
    <source>
        <strain evidence="4 5">Marseille-Q2068</strain>
    </source>
</reference>
<dbReference type="Pfam" id="PF00583">
    <property type="entry name" value="Acetyltransf_1"/>
    <property type="match status" value="1"/>
</dbReference>
<organism evidence="4 5">
    <name type="scientific">Microvirga mediterraneensis</name>
    <dbReference type="NCBI Taxonomy" id="2754695"/>
    <lineage>
        <taxon>Bacteria</taxon>
        <taxon>Pseudomonadati</taxon>
        <taxon>Pseudomonadota</taxon>
        <taxon>Alphaproteobacteria</taxon>
        <taxon>Hyphomicrobiales</taxon>
        <taxon>Methylobacteriaceae</taxon>
        <taxon>Microvirga</taxon>
    </lineage>
</organism>
<feature type="domain" description="N-acetyltransferase" evidence="3">
    <location>
        <begin position="5"/>
        <end position="167"/>
    </location>
</feature>
<dbReference type="RefSeq" id="WP_181053325.1">
    <property type="nucleotide sequence ID" value="NZ_JACDXJ010000001.1"/>
</dbReference>
<dbReference type="PROSITE" id="PS51186">
    <property type="entry name" value="GNAT"/>
    <property type="match status" value="1"/>
</dbReference>
<dbReference type="EMBL" id="JACDXJ010000001">
    <property type="protein sequence ID" value="MBA1157893.1"/>
    <property type="molecule type" value="Genomic_DNA"/>
</dbReference>
<comment type="caution">
    <text evidence="4">The sequence shown here is derived from an EMBL/GenBank/DDBJ whole genome shotgun (WGS) entry which is preliminary data.</text>
</comment>
<dbReference type="CDD" id="cd04301">
    <property type="entry name" value="NAT_SF"/>
    <property type="match status" value="1"/>
</dbReference>
<protein>
    <submittedName>
        <fullName evidence="4">GNAT family N-acetyltransferase</fullName>
    </submittedName>
</protein>
<keyword evidence="1 4" id="KW-0808">Transferase</keyword>
<evidence type="ECO:0000256" key="2">
    <source>
        <dbReference type="ARBA" id="ARBA00023315"/>
    </source>
</evidence>
<keyword evidence="5" id="KW-1185">Reference proteome</keyword>
<sequence>MSASFSIRPLRPSDARAYRDLRLEALQGSPEAFGSSYEEEAPLPLETIEARIPTSGPNAIFGAFAGEALVGMAGFAVYERVKARHKGVMWGVFVRPEWRKQRVGKALVRQVIDHASRHVIMIEAAVGLANESARRTYHGLGFTPYGVERKAIRIGDVFHDEELLYLDLPQAQGV</sequence>
<dbReference type="PANTHER" id="PTHR43877">
    <property type="entry name" value="AMINOALKYLPHOSPHONATE N-ACETYLTRANSFERASE-RELATED-RELATED"/>
    <property type="match status" value="1"/>
</dbReference>
<evidence type="ECO:0000256" key="1">
    <source>
        <dbReference type="ARBA" id="ARBA00022679"/>
    </source>
</evidence>
<name>A0A838BSM6_9HYPH</name>
<evidence type="ECO:0000313" key="4">
    <source>
        <dbReference type="EMBL" id="MBA1157893.1"/>
    </source>
</evidence>